<evidence type="ECO:0000313" key="3">
    <source>
        <dbReference type="EMBL" id="KAA1106950.1"/>
    </source>
</evidence>
<sequence length="507" mass="57224">MRSLFLVIIYTHGSLSMPMEAIGLTGVFKTARPFEGASEMTKSAPLAGVTVPDQRIIPTQSDQARKALSMHTEEFRPTSTFPRTGPEPEAQDAKLPKNFNPQDLGTPSSVHTPALIPKIAAEDTKTRGGVGLSPVRVWEALVGPKGISDPLIRKVATKYSNFMQRYPGSLIKSRGDVGKSLAIYLDEKHANINPLLVEKYFDGISGADISSHAIVKTSPKIKELRNHVNYGILRRFFLDRLKQSEIERRESVLSLQDKQVSIVKDWDAEIVAISKEQGFDSKEIRRAGEILGVTEYFPSFKNGKKLQNLQQVNKLQKENPNVFRALEDYLGHDELISRIKLMRTISTMKYQGITSKEISGWLEQGLDVQRMLKITEMLHRVRTNQVKGILSDVMGKEELAMNSIFRPVSPKIPWFQSLERHKLLESLSSDPKLKELYFNLEVYVEEHSKQLDTLSHPESVIDQHIRAALRGNPDKKNLASQLRSPYNAKKSTELPRTEVRKVTYIDG</sequence>
<protein>
    <recommendedName>
        <fullName evidence="5">RxLR effector candidate protein</fullName>
    </recommendedName>
</protein>
<proteinExistence type="predicted"/>
<dbReference type="AlphaFoldDB" id="A0A5B0Q159"/>
<evidence type="ECO:0008006" key="5">
    <source>
        <dbReference type="Google" id="ProtNLM"/>
    </source>
</evidence>
<gene>
    <name evidence="3" type="ORF">PGTUg99_014773</name>
</gene>
<feature type="signal peptide" evidence="2">
    <location>
        <begin position="1"/>
        <end position="16"/>
    </location>
</feature>
<accession>A0A5B0Q159</accession>
<dbReference type="EMBL" id="VDEP01000308">
    <property type="protein sequence ID" value="KAA1106950.1"/>
    <property type="molecule type" value="Genomic_DNA"/>
</dbReference>
<feature type="region of interest" description="Disordered" evidence="1">
    <location>
        <begin position="70"/>
        <end position="93"/>
    </location>
</feature>
<organism evidence="3 4">
    <name type="scientific">Puccinia graminis f. sp. tritici</name>
    <dbReference type="NCBI Taxonomy" id="56615"/>
    <lineage>
        <taxon>Eukaryota</taxon>
        <taxon>Fungi</taxon>
        <taxon>Dikarya</taxon>
        <taxon>Basidiomycota</taxon>
        <taxon>Pucciniomycotina</taxon>
        <taxon>Pucciniomycetes</taxon>
        <taxon>Pucciniales</taxon>
        <taxon>Pucciniaceae</taxon>
        <taxon>Puccinia</taxon>
    </lineage>
</organism>
<comment type="caution">
    <text evidence="3">The sequence shown here is derived from an EMBL/GenBank/DDBJ whole genome shotgun (WGS) entry which is preliminary data.</text>
</comment>
<keyword evidence="2" id="KW-0732">Signal</keyword>
<name>A0A5B0Q159_PUCGR</name>
<evidence type="ECO:0000313" key="4">
    <source>
        <dbReference type="Proteomes" id="UP000325313"/>
    </source>
</evidence>
<dbReference type="Proteomes" id="UP000325313">
    <property type="component" value="Unassembled WGS sequence"/>
</dbReference>
<feature type="chain" id="PRO_5022965924" description="RxLR effector candidate protein" evidence="2">
    <location>
        <begin position="17"/>
        <end position="507"/>
    </location>
</feature>
<evidence type="ECO:0000256" key="2">
    <source>
        <dbReference type="SAM" id="SignalP"/>
    </source>
</evidence>
<reference evidence="3 4" key="1">
    <citation type="submission" date="2019-05" db="EMBL/GenBank/DDBJ databases">
        <title>Emergence of the Ug99 lineage of the wheat stem rust pathogen through somatic hybridization.</title>
        <authorList>
            <person name="Li F."/>
            <person name="Upadhyaya N.M."/>
            <person name="Sperschneider J."/>
            <person name="Matny O."/>
            <person name="Nguyen-Phuc H."/>
            <person name="Mago R."/>
            <person name="Raley C."/>
            <person name="Miller M.E."/>
            <person name="Silverstein K.A.T."/>
            <person name="Henningsen E."/>
            <person name="Hirsch C.D."/>
            <person name="Visser B."/>
            <person name="Pretorius Z.A."/>
            <person name="Steffenson B.J."/>
            <person name="Schwessinger B."/>
            <person name="Dodds P.N."/>
            <person name="Figueroa M."/>
        </authorList>
    </citation>
    <scope>NUCLEOTIDE SEQUENCE [LARGE SCALE GENOMIC DNA]</scope>
    <source>
        <strain evidence="3 4">Ug99</strain>
    </source>
</reference>
<evidence type="ECO:0000256" key="1">
    <source>
        <dbReference type="SAM" id="MobiDB-lite"/>
    </source>
</evidence>